<protein>
    <recommendedName>
        <fullName evidence="4">Recombinase family protein</fullName>
    </recommendedName>
</protein>
<evidence type="ECO:0008006" key="4">
    <source>
        <dbReference type="Google" id="ProtNLM"/>
    </source>
</evidence>
<reference evidence="2 3" key="1">
    <citation type="submission" date="2023-08" db="EMBL/GenBank/DDBJ databases">
        <title>The draft genome sequence of Paracraurococcus sp. LOR1-02.</title>
        <authorList>
            <person name="Kingkaew E."/>
            <person name="Tanasupawat S."/>
        </authorList>
    </citation>
    <scope>NUCLEOTIDE SEQUENCE [LARGE SCALE GENOMIC DNA]</scope>
    <source>
        <strain evidence="2 3">LOR1-02</strain>
    </source>
</reference>
<keyword evidence="3" id="KW-1185">Reference proteome</keyword>
<dbReference type="EMBL" id="JAUTWS010000370">
    <property type="protein sequence ID" value="MDO9714584.1"/>
    <property type="molecule type" value="Genomic_DNA"/>
</dbReference>
<dbReference type="Proteomes" id="UP001243009">
    <property type="component" value="Unassembled WGS sequence"/>
</dbReference>
<evidence type="ECO:0000256" key="1">
    <source>
        <dbReference type="SAM" id="Coils"/>
    </source>
</evidence>
<proteinExistence type="predicted"/>
<feature type="coiled-coil region" evidence="1">
    <location>
        <begin position="70"/>
        <end position="108"/>
    </location>
</feature>
<comment type="caution">
    <text evidence="2">The sequence shown here is derived from an EMBL/GenBank/DDBJ whole genome shotgun (WGS) entry which is preliminary data.</text>
</comment>
<organism evidence="2 3">
    <name type="scientific">Paracraurococcus lichenis</name>
    <dbReference type="NCBI Taxonomy" id="3064888"/>
    <lineage>
        <taxon>Bacteria</taxon>
        <taxon>Pseudomonadati</taxon>
        <taxon>Pseudomonadota</taxon>
        <taxon>Alphaproteobacteria</taxon>
        <taxon>Acetobacterales</taxon>
        <taxon>Roseomonadaceae</taxon>
        <taxon>Paracraurococcus</taxon>
    </lineage>
</organism>
<sequence length="239" mass="26359">AEGLEQAVWEHVVGLLGDPAQLAAQYERFLAEARDGRGEAVDDRLRARIERLDRADRRLIEAYQAEVIGLEELSGQRKALAEQRRLAEQQQERQLRLTEQKLRAEEALAGLVAFSERVGSRLQAADSTERQAILRLVVERIIVHDDALEIQHVIPLRGADTNPESKEPQPVRRLRTDGVEHVAMARRVTPGRLLPSAQALPGIGDGVVGPQSPLGRVEQVHAPGVGITALLRHQEVAVG</sequence>
<evidence type="ECO:0000313" key="3">
    <source>
        <dbReference type="Proteomes" id="UP001243009"/>
    </source>
</evidence>
<evidence type="ECO:0000313" key="2">
    <source>
        <dbReference type="EMBL" id="MDO9714584.1"/>
    </source>
</evidence>
<gene>
    <name evidence="2" type="ORF">Q7A36_40290</name>
</gene>
<keyword evidence="1" id="KW-0175">Coiled coil</keyword>
<name>A0ABT9EEQ8_9PROT</name>
<feature type="non-terminal residue" evidence="2">
    <location>
        <position position="1"/>
    </location>
</feature>
<accession>A0ABT9EEQ8</accession>
<dbReference type="RefSeq" id="WP_305109407.1">
    <property type="nucleotide sequence ID" value="NZ_JAUTWS010000370.1"/>
</dbReference>